<dbReference type="Gene3D" id="3.40.30.10">
    <property type="entry name" value="Glutaredoxin"/>
    <property type="match status" value="1"/>
</dbReference>
<dbReference type="PATRIC" id="fig|1114856.3.peg.959"/>
<evidence type="ECO:0000256" key="1">
    <source>
        <dbReference type="SAM" id="MobiDB-lite"/>
    </source>
</evidence>
<gene>
    <name evidence="3" type="ORF">C496_04630</name>
</gene>
<organism evidence="3 4">
    <name type="scientific">Natronorubrum tibetense GA33</name>
    <dbReference type="NCBI Taxonomy" id="1114856"/>
    <lineage>
        <taxon>Archaea</taxon>
        <taxon>Methanobacteriati</taxon>
        <taxon>Methanobacteriota</taxon>
        <taxon>Stenosarchaea group</taxon>
        <taxon>Halobacteria</taxon>
        <taxon>Halobacteriales</taxon>
        <taxon>Natrialbaceae</taxon>
        <taxon>Natronorubrum</taxon>
    </lineage>
</organism>
<dbReference type="eggNOG" id="arCOG06181">
    <property type="taxonomic scope" value="Archaea"/>
</dbReference>
<dbReference type="EMBL" id="AOHW01000014">
    <property type="protein sequence ID" value="ELY44068.1"/>
    <property type="molecule type" value="Genomic_DNA"/>
</dbReference>
<dbReference type="RefSeq" id="WP_006088684.1">
    <property type="nucleotide sequence ID" value="NZ_AOHW01000014.1"/>
</dbReference>
<evidence type="ECO:0000313" key="3">
    <source>
        <dbReference type="EMBL" id="ELY44068.1"/>
    </source>
</evidence>
<accession>L9W6W9</accession>
<dbReference type="InterPro" id="IPR036249">
    <property type="entry name" value="Thioredoxin-like_sf"/>
</dbReference>
<dbReference type="AlphaFoldDB" id="L9W6W9"/>
<comment type="caution">
    <text evidence="3">The sequence shown here is derived from an EMBL/GenBank/DDBJ whole genome shotgun (WGS) entry which is preliminary data.</text>
</comment>
<protein>
    <recommendedName>
        <fullName evidence="2">Thioredoxin domain-containing protein</fullName>
    </recommendedName>
</protein>
<evidence type="ECO:0000313" key="4">
    <source>
        <dbReference type="Proteomes" id="UP000011599"/>
    </source>
</evidence>
<feature type="region of interest" description="Disordered" evidence="1">
    <location>
        <begin position="26"/>
        <end position="60"/>
    </location>
</feature>
<evidence type="ECO:0000259" key="2">
    <source>
        <dbReference type="PROSITE" id="PS51352"/>
    </source>
</evidence>
<dbReference type="STRING" id="1114856.GCA_000383975_01346"/>
<reference evidence="3 4" key="1">
    <citation type="journal article" date="2014" name="PLoS Genet.">
        <title>Phylogenetically driven sequencing of extremely halophilic archaea reveals strategies for static and dynamic osmo-response.</title>
        <authorList>
            <person name="Becker E.A."/>
            <person name="Seitzer P.M."/>
            <person name="Tritt A."/>
            <person name="Larsen D."/>
            <person name="Krusor M."/>
            <person name="Yao A.I."/>
            <person name="Wu D."/>
            <person name="Madern D."/>
            <person name="Eisen J.A."/>
            <person name="Darling A.E."/>
            <person name="Facciotti M.T."/>
        </authorList>
    </citation>
    <scope>NUCLEOTIDE SEQUENCE [LARGE SCALE GENOMIC DNA]</scope>
    <source>
        <strain evidence="3 4">GA33</strain>
    </source>
</reference>
<dbReference type="SUPFAM" id="SSF52833">
    <property type="entry name" value="Thioredoxin-like"/>
    <property type="match status" value="1"/>
</dbReference>
<keyword evidence="4" id="KW-1185">Reference proteome</keyword>
<proteinExistence type="predicted"/>
<dbReference type="PROSITE" id="PS51352">
    <property type="entry name" value="THIOREDOXIN_2"/>
    <property type="match status" value="1"/>
</dbReference>
<dbReference type="Proteomes" id="UP000011599">
    <property type="component" value="Unassembled WGS sequence"/>
</dbReference>
<dbReference type="InterPro" id="IPR013766">
    <property type="entry name" value="Thioredoxin_domain"/>
</dbReference>
<name>L9W6W9_9EURY</name>
<feature type="domain" description="Thioredoxin" evidence="2">
    <location>
        <begin position="37"/>
        <end position="191"/>
    </location>
</feature>
<dbReference type="PROSITE" id="PS51257">
    <property type="entry name" value="PROKAR_LIPOPROTEIN"/>
    <property type="match status" value="1"/>
</dbReference>
<dbReference type="OrthoDB" id="115386at2157"/>
<feature type="compositionally biased region" description="Basic and acidic residues" evidence="1">
    <location>
        <begin position="31"/>
        <end position="43"/>
    </location>
</feature>
<sequence>MNRRSLIAAATPLAVLSGCLDDIGSTAGENRATDDEAEADRSEPPFNVTTVDGPGSDAGTVSVPTDGQVQLVNFTRLNCPTSKALLPRVEEARDRLAEAVDIGPDGTVHVLSVIDGSIGAQPSATELADWWAEQDGDWTIGNDETGALDDHYEITLRPTTIAIDGTGEIHWRDEGGTTVNTMVSGVETALEAAAEPRTRDDDN</sequence>